<dbReference type="EMBL" id="OE000031">
    <property type="protein sequence ID" value="CAD7452071.1"/>
    <property type="molecule type" value="Genomic_DNA"/>
</dbReference>
<feature type="region of interest" description="Disordered" evidence="1">
    <location>
        <begin position="1"/>
        <end position="23"/>
    </location>
</feature>
<name>A0A7R9FEG8_9NEOP</name>
<protein>
    <submittedName>
        <fullName evidence="2">Uncharacterized protein</fullName>
    </submittedName>
</protein>
<accession>A0A7R9FEG8</accession>
<proteinExistence type="predicted"/>
<reference evidence="2" key="1">
    <citation type="submission" date="2020-11" db="EMBL/GenBank/DDBJ databases">
        <authorList>
            <person name="Tran Van P."/>
        </authorList>
    </citation>
    <scope>NUCLEOTIDE SEQUENCE</scope>
</reference>
<organism evidence="2">
    <name type="scientific">Timema tahoe</name>
    <dbReference type="NCBI Taxonomy" id="61484"/>
    <lineage>
        <taxon>Eukaryota</taxon>
        <taxon>Metazoa</taxon>
        <taxon>Ecdysozoa</taxon>
        <taxon>Arthropoda</taxon>
        <taxon>Hexapoda</taxon>
        <taxon>Insecta</taxon>
        <taxon>Pterygota</taxon>
        <taxon>Neoptera</taxon>
        <taxon>Polyneoptera</taxon>
        <taxon>Phasmatodea</taxon>
        <taxon>Timematodea</taxon>
        <taxon>Timematoidea</taxon>
        <taxon>Timematidae</taxon>
        <taxon>Timema</taxon>
    </lineage>
</organism>
<evidence type="ECO:0000256" key="1">
    <source>
        <dbReference type="SAM" id="MobiDB-lite"/>
    </source>
</evidence>
<sequence length="95" mass="10719">MNHRDGSQRSGSVSTFAWRGSGKPFRKNHPHYYCLGSNFTLPVIGSLVYCESDALDRALIAIKSSRGCGSRELKRQALELVRRIIRFADDWEFGA</sequence>
<gene>
    <name evidence="2" type="ORF">TTEB3V08_LOCUS261</name>
</gene>
<evidence type="ECO:0000313" key="2">
    <source>
        <dbReference type="EMBL" id="CAD7452071.1"/>
    </source>
</evidence>
<dbReference type="AlphaFoldDB" id="A0A7R9FEG8"/>